<feature type="region of interest" description="Disordered" evidence="2">
    <location>
        <begin position="447"/>
        <end position="528"/>
    </location>
</feature>
<dbReference type="PANTHER" id="PTHR21616:SF2">
    <property type="entry name" value="CENTROSOME AND SPINDLE POLE-ASSOCIATED PROTEIN 1"/>
    <property type="match status" value="1"/>
</dbReference>
<dbReference type="AlphaFoldDB" id="A0A3M7SZW8"/>
<feature type="compositionally biased region" description="Polar residues" evidence="2">
    <location>
        <begin position="326"/>
        <end position="354"/>
    </location>
</feature>
<feature type="region of interest" description="Disordered" evidence="2">
    <location>
        <begin position="176"/>
        <end position="253"/>
    </location>
</feature>
<feature type="compositionally biased region" description="Basic and acidic residues" evidence="2">
    <location>
        <begin position="176"/>
        <end position="200"/>
    </location>
</feature>
<feature type="compositionally biased region" description="Polar residues" evidence="2">
    <location>
        <begin position="459"/>
        <end position="500"/>
    </location>
</feature>
<feature type="region of interest" description="Disordered" evidence="2">
    <location>
        <begin position="714"/>
        <end position="733"/>
    </location>
</feature>
<feature type="compositionally biased region" description="Basic and acidic residues" evidence="2">
    <location>
        <begin position="370"/>
        <end position="405"/>
    </location>
</feature>
<dbReference type="PANTHER" id="PTHR21616">
    <property type="entry name" value="CENTROSOME SPINDLE POLE ASSOCIATED PROTEIN"/>
    <property type="match status" value="1"/>
</dbReference>
<feature type="compositionally biased region" description="Polar residues" evidence="2">
    <location>
        <begin position="225"/>
        <end position="238"/>
    </location>
</feature>
<feature type="compositionally biased region" description="Polar residues" evidence="2">
    <location>
        <begin position="204"/>
        <end position="216"/>
    </location>
</feature>
<dbReference type="Proteomes" id="UP000276133">
    <property type="component" value="Unassembled WGS sequence"/>
</dbReference>
<reference evidence="3 4" key="1">
    <citation type="journal article" date="2018" name="Sci. Rep.">
        <title>Genomic signatures of local adaptation to the degree of environmental predictability in rotifers.</title>
        <authorList>
            <person name="Franch-Gras L."/>
            <person name="Hahn C."/>
            <person name="Garcia-Roger E.M."/>
            <person name="Carmona M.J."/>
            <person name="Serra M."/>
            <person name="Gomez A."/>
        </authorList>
    </citation>
    <scope>NUCLEOTIDE SEQUENCE [LARGE SCALE GENOMIC DNA]</scope>
    <source>
        <strain evidence="3">HYR1</strain>
    </source>
</reference>
<dbReference type="GO" id="GO:0032467">
    <property type="term" value="P:positive regulation of cytokinesis"/>
    <property type="evidence" value="ECO:0007669"/>
    <property type="project" value="InterPro"/>
</dbReference>
<evidence type="ECO:0000256" key="2">
    <source>
        <dbReference type="SAM" id="MobiDB-lite"/>
    </source>
</evidence>
<dbReference type="GO" id="GO:0000922">
    <property type="term" value="C:spindle pole"/>
    <property type="evidence" value="ECO:0007669"/>
    <property type="project" value="InterPro"/>
</dbReference>
<feature type="compositionally biased region" description="Basic residues" evidence="2">
    <location>
        <begin position="600"/>
        <end position="611"/>
    </location>
</feature>
<protein>
    <submittedName>
        <fullName evidence="3">Centrosome and spindle pole associated 1-like isoform X4</fullName>
    </submittedName>
</protein>
<dbReference type="STRING" id="10195.A0A3M7SZW8"/>
<feature type="compositionally biased region" description="Polar residues" evidence="2">
    <location>
        <begin position="629"/>
        <end position="641"/>
    </location>
</feature>
<proteinExistence type="predicted"/>
<accession>A0A3M7SZW8</accession>
<keyword evidence="4" id="KW-1185">Reference proteome</keyword>
<sequence>MTTASVQDIDSFIRLQKEKLNREKYNDYSPNQNTYNPSLDYERQQLDNYLAKGQTEQYQIPEANFAHYQSQQPRQPEQAAQQAPPVQNRQSNSKTNQDDFFQRFGANYDAKKNKLQKELQNDYSQYIQQKALKEANQKSKNQAPVSDEFYATLPLKSFGPQKNSNNQSNAEYKTYRENFDISNRKSQESFRGKNEIEVKPYSKHGNSSENLSSIKNSPFGYDLGNKSQSQFNVNSGRQLEQPPFDPLYSDSNLRTRSANSYENVSRYPPDYYPPQPQSFVTPIDPSLTDILRRPPVGLRSALGVPHSAPRVQFNENVIYNEFPTNQYAYQEPPRNNNFVPDTHRNQPSNTNQLNRPKDTNPFAFGASGENDQKQQKAREYQEELGRQVREKQLKKQKEKEEHERLDKKLLLENAIYNPYGRGGGGAPIKDKDGNTVANLSQVRADPLQYSPRDMPPPQSVINSILNTGSNLPNSSRVNSNDFLNNSAPNTSRKTGPNEEQSFARGGHGIFGEGKSEDQKKKEDKYKAELQQQIEEKQRLKALEKERQRIEDEKEQKRIEEELKKIQAEVEEEERKKKLKEENEKNFAENAKKIAEENRKQQNKRGPNKPVNKRTDRKPSANDEPPINNTPPIIQSEFRTNSPPVPAAAKKLNGGKAPVKKNINPERTNDDLNEAKRNFTPPPPKPVANNRNKGKSSTTADYYITESRLNVSSPTVKKVNSNLPPLDDNEEREPSNLINDYENESFKTNNKKITFNKNKTEPKGRKNYANADNVIPTKPVLKKLSRPPSQVSKVSNSEVLAQLSNLKKHLQRELSEVENKVNNSNDRTSIGQLADMRENLENIRTPIGDRDGFKTYRKEIYTPPIRGNFYRENTVLLDSSRRDDDFFSNDLQREANERQRNRLNSVNFNN</sequence>
<evidence type="ECO:0000313" key="4">
    <source>
        <dbReference type="Proteomes" id="UP000276133"/>
    </source>
</evidence>
<dbReference type="InterPro" id="IPR026708">
    <property type="entry name" value="CSPP1"/>
</dbReference>
<keyword evidence="1" id="KW-0175">Coiled coil</keyword>
<dbReference type="GO" id="GO:0005874">
    <property type="term" value="C:microtubule"/>
    <property type="evidence" value="ECO:0007669"/>
    <property type="project" value="InterPro"/>
</dbReference>
<comment type="caution">
    <text evidence="3">The sequence shown here is derived from an EMBL/GenBank/DDBJ whole genome shotgun (WGS) entry which is preliminary data.</text>
</comment>
<feature type="coiled-coil region" evidence="1">
    <location>
        <begin position="799"/>
        <end position="826"/>
    </location>
</feature>
<feature type="region of interest" description="Disordered" evidence="2">
    <location>
        <begin position="326"/>
        <end position="405"/>
    </location>
</feature>
<feature type="compositionally biased region" description="Basic and acidic residues" evidence="2">
    <location>
        <begin position="513"/>
        <end position="528"/>
    </location>
</feature>
<feature type="region of interest" description="Disordered" evidence="2">
    <location>
        <begin position="22"/>
        <end position="41"/>
    </location>
</feature>
<feature type="compositionally biased region" description="Basic and acidic residues" evidence="2">
    <location>
        <begin position="568"/>
        <end position="599"/>
    </location>
</feature>
<dbReference type="OrthoDB" id="10044099at2759"/>
<feature type="region of interest" description="Disordered" evidence="2">
    <location>
        <begin position="63"/>
        <end position="96"/>
    </location>
</feature>
<evidence type="ECO:0000256" key="1">
    <source>
        <dbReference type="SAM" id="Coils"/>
    </source>
</evidence>
<organism evidence="3 4">
    <name type="scientific">Brachionus plicatilis</name>
    <name type="common">Marine rotifer</name>
    <name type="synonym">Brachionus muelleri</name>
    <dbReference type="NCBI Taxonomy" id="10195"/>
    <lineage>
        <taxon>Eukaryota</taxon>
        <taxon>Metazoa</taxon>
        <taxon>Spiralia</taxon>
        <taxon>Gnathifera</taxon>
        <taxon>Rotifera</taxon>
        <taxon>Eurotatoria</taxon>
        <taxon>Monogononta</taxon>
        <taxon>Pseudotrocha</taxon>
        <taxon>Ploima</taxon>
        <taxon>Brachionidae</taxon>
        <taxon>Brachionus</taxon>
    </lineage>
</organism>
<evidence type="ECO:0000313" key="3">
    <source>
        <dbReference type="EMBL" id="RNA41302.1"/>
    </source>
</evidence>
<gene>
    <name evidence="3" type="ORF">BpHYR1_031581</name>
</gene>
<dbReference type="EMBL" id="REGN01000523">
    <property type="protein sequence ID" value="RNA41302.1"/>
    <property type="molecule type" value="Genomic_DNA"/>
</dbReference>
<feature type="compositionally biased region" description="Low complexity" evidence="2">
    <location>
        <begin position="69"/>
        <end position="90"/>
    </location>
</feature>
<feature type="compositionally biased region" description="Polar residues" evidence="2">
    <location>
        <begin position="28"/>
        <end position="37"/>
    </location>
</feature>
<dbReference type="GO" id="GO:0005813">
    <property type="term" value="C:centrosome"/>
    <property type="evidence" value="ECO:0007669"/>
    <property type="project" value="InterPro"/>
</dbReference>
<feature type="compositionally biased region" description="Polar residues" evidence="2">
    <location>
        <begin position="688"/>
        <end position="699"/>
    </location>
</feature>
<feature type="region of interest" description="Disordered" evidence="2">
    <location>
        <begin position="568"/>
        <end position="700"/>
    </location>
</feature>
<feature type="compositionally biased region" description="Basic and acidic residues" evidence="2">
    <location>
        <begin position="662"/>
        <end position="676"/>
    </location>
</feature>
<name>A0A3M7SZW8_BRAPC</name>